<dbReference type="GO" id="GO:0046872">
    <property type="term" value="F:metal ion binding"/>
    <property type="evidence" value="ECO:0007669"/>
    <property type="project" value="InterPro"/>
</dbReference>
<dbReference type="InterPro" id="IPR011765">
    <property type="entry name" value="Pept_M16_N"/>
</dbReference>
<dbReference type="GO" id="GO:0004222">
    <property type="term" value="F:metalloendopeptidase activity"/>
    <property type="evidence" value="ECO:0007669"/>
    <property type="project" value="InterPro"/>
</dbReference>
<evidence type="ECO:0000313" key="4">
    <source>
        <dbReference type="EMBL" id="VAW82865.1"/>
    </source>
</evidence>
<evidence type="ECO:0000259" key="3">
    <source>
        <dbReference type="Pfam" id="PF05193"/>
    </source>
</evidence>
<evidence type="ECO:0000256" key="1">
    <source>
        <dbReference type="ARBA" id="ARBA00007261"/>
    </source>
</evidence>
<dbReference type="AlphaFoldDB" id="A0A3B0YPR2"/>
<dbReference type="Pfam" id="PF05193">
    <property type="entry name" value="Peptidase_M16_C"/>
    <property type="match status" value="1"/>
</dbReference>
<dbReference type="PANTHER" id="PTHR11851">
    <property type="entry name" value="METALLOPROTEASE"/>
    <property type="match status" value="1"/>
</dbReference>
<sequence length="457" mass="52524">MKLLRIGIVMTLVWAMPTWSNGVHEFKLKNGLKLIVKEDHRSPVVVTQVWYKVGSSYETNGTSGVSHILEHMMFKGTRKLKPGEFSQIISANGGSENAFTGQDYTAYFQTFEKSRLLISFKHESDRMRNLVIINKEFQKERDVVIEERRLRTEDKPKSLTYERFKTVAFESSPYRIPVIGTMNDLQNMQVKDLERWYQRWYAPNNAVVVVVGDVNPKAVFKMAKKYFGKLKPSKVPPPKPQIEVPQSGIKRIQVQTPARLPFVILGYKVPVIKTAKAQWEPYAMEVLAWVLDGGSSARFEKELVRKQQVATSIGISYDPYARLGSLLRMQGTPAHKKTVRDLEKAIREQVNQLKIKLVSNKELERVKAQIVAQKVFQKDSMFYQGMNIGLLETVGHSWKLDNEFVKRINQVTPAQIQKLARKYLIEKRLTVATLKPLPLSMRKPRRRSAIKGGRHGR</sequence>
<dbReference type="SUPFAM" id="SSF63411">
    <property type="entry name" value="LuxS/MPP-like metallohydrolase"/>
    <property type="match status" value="2"/>
</dbReference>
<dbReference type="InterPro" id="IPR011249">
    <property type="entry name" value="Metalloenz_LuxS/M16"/>
</dbReference>
<protein>
    <submittedName>
        <fullName evidence="4">FIG015547: peptidase, M16 family</fullName>
    </submittedName>
</protein>
<dbReference type="InterPro" id="IPR007863">
    <property type="entry name" value="Peptidase_M16_C"/>
</dbReference>
<dbReference type="PROSITE" id="PS00143">
    <property type="entry name" value="INSULINASE"/>
    <property type="match status" value="1"/>
</dbReference>
<organism evidence="4">
    <name type="scientific">hydrothermal vent metagenome</name>
    <dbReference type="NCBI Taxonomy" id="652676"/>
    <lineage>
        <taxon>unclassified sequences</taxon>
        <taxon>metagenomes</taxon>
        <taxon>ecological metagenomes</taxon>
    </lineage>
</organism>
<dbReference type="InterPro" id="IPR050361">
    <property type="entry name" value="MPP/UQCRC_Complex"/>
</dbReference>
<dbReference type="PANTHER" id="PTHR11851:SF49">
    <property type="entry name" value="MITOCHONDRIAL-PROCESSING PEPTIDASE SUBUNIT ALPHA"/>
    <property type="match status" value="1"/>
</dbReference>
<dbReference type="EMBL" id="UOFL01000256">
    <property type="protein sequence ID" value="VAW82865.1"/>
    <property type="molecule type" value="Genomic_DNA"/>
</dbReference>
<name>A0A3B0YPR2_9ZZZZ</name>
<comment type="similarity">
    <text evidence="1">Belongs to the peptidase M16 family.</text>
</comment>
<proteinExistence type="inferred from homology"/>
<gene>
    <name evidence="4" type="ORF">MNBD_GAMMA12-1885</name>
</gene>
<evidence type="ECO:0000259" key="2">
    <source>
        <dbReference type="Pfam" id="PF00675"/>
    </source>
</evidence>
<dbReference type="InterPro" id="IPR001431">
    <property type="entry name" value="Pept_M16_Zn_BS"/>
</dbReference>
<feature type="domain" description="Peptidase M16 C-terminal" evidence="3">
    <location>
        <begin position="188"/>
        <end position="369"/>
    </location>
</feature>
<reference evidence="4" key="1">
    <citation type="submission" date="2018-06" db="EMBL/GenBank/DDBJ databases">
        <authorList>
            <person name="Zhirakovskaya E."/>
        </authorList>
    </citation>
    <scope>NUCLEOTIDE SEQUENCE</scope>
</reference>
<dbReference type="GO" id="GO:0006508">
    <property type="term" value="P:proteolysis"/>
    <property type="evidence" value="ECO:0007669"/>
    <property type="project" value="InterPro"/>
</dbReference>
<dbReference type="Pfam" id="PF00675">
    <property type="entry name" value="Peptidase_M16"/>
    <property type="match status" value="1"/>
</dbReference>
<accession>A0A3B0YPR2</accession>
<feature type="domain" description="Peptidase M16 N-terminal" evidence="2">
    <location>
        <begin position="35"/>
        <end position="181"/>
    </location>
</feature>
<dbReference type="Gene3D" id="3.30.830.10">
    <property type="entry name" value="Metalloenzyme, LuxS/M16 peptidase-like"/>
    <property type="match status" value="2"/>
</dbReference>